<dbReference type="Gene3D" id="1.10.3730.20">
    <property type="match status" value="1"/>
</dbReference>
<accession>A0AAP4TZ55</accession>
<keyword evidence="1" id="KW-1133">Transmembrane helix</keyword>
<dbReference type="EMBL" id="JAUORK010000005">
    <property type="protein sequence ID" value="MDO6671666.1"/>
    <property type="molecule type" value="Genomic_DNA"/>
</dbReference>
<feature type="transmembrane region" description="Helical" evidence="1">
    <location>
        <begin position="144"/>
        <end position="162"/>
    </location>
</feature>
<sequence length="290" mass="30430">MRGSVFMVIAMAAFAVEDLLFKLAAGHTSTGITLMLFGLGGMLVFMLLTCLRGESLMPAAIFSRAILVRVICEIIARSSFALAITLMPLSTASTILQATPLVVVAGAAMFFGERVSRKRWLAIGVGFIGVLLIVRPGLDSFNMTSLFAVISTIGFAGRDLATRGAPASLSNVQLGIYGFLALIPAGGLIALYQQTPLAYAPEATWLIVGAVILGVIAYNALTIAMRKGEVSVVTPFRYTRVLFALALGVMVLGESLDAMTLLGAAIVVASGIYIVTQGKQRPPVAKVASL</sequence>
<feature type="transmembrane region" description="Helical" evidence="1">
    <location>
        <begin position="236"/>
        <end position="252"/>
    </location>
</feature>
<gene>
    <name evidence="3" type="ORF">Q4535_05985</name>
</gene>
<feature type="transmembrane region" description="Helical" evidence="1">
    <location>
        <begin position="95"/>
        <end position="112"/>
    </location>
</feature>
<feature type="transmembrane region" description="Helical" evidence="1">
    <location>
        <begin position="119"/>
        <end position="138"/>
    </location>
</feature>
<dbReference type="SUPFAM" id="SSF103481">
    <property type="entry name" value="Multidrug resistance efflux transporter EmrE"/>
    <property type="match status" value="2"/>
</dbReference>
<dbReference type="Proteomes" id="UP001170481">
    <property type="component" value="Unassembled WGS sequence"/>
</dbReference>
<comment type="caution">
    <text evidence="3">The sequence shown here is derived from an EMBL/GenBank/DDBJ whole genome shotgun (WGS) entry which is preliminary data.</text>
</comment>
<evidence type="ECO:0000313" key="4">
    <source>
        <dbReference type="Proteomes" id="UP001170481"/>
    </source>
</evidence>
<feature type="domain" description="EamA" evidence="2">
    <location>
        <begin position="145"/>
        <end position="274"/>
    </location>
</feature>
<feature type="transmembrane region" description="Helical" evidence="1">
    <location>
        <begin position="204"/>
        <end position="224"/>
    </location>
</feature>
<feature type="transmembrane region" description="Helical" evidence="1">
    <location>
        <begin position="66"/>
        <end position="89"/>
    </location>
</feature>
<feature type="transmembrane region" description="Helical" evidence="1">
    <location>
        <begin position="174"/>
        <end position="192"/>
    </location>
</feature>
<name>A0AAP4TZ55_9GAMM</name>
<dbReference type="AlphaFoldDB" id="A0AAP4TZ55"/>
<keyword evidence="1" id="KW-0812">Transmembrane</keyword>
<reference evidence="3" key="1">
    <citation type="submission" date="2023-07" db="EMBL/GenBank/DDBJ databases">
        <title>Genome content predicts the carbon catabolic preferences of heterotrophic bacteria.</title>
        <authorList>
            <person name="Gralka M."/>
        </authorList>
    </citation>
    <scope>NUCLEOTIDE SEQUENCE</scope>
    <source>
        <strain evidence="3">C2R13</strain>
    </source>
</reference>
<organism evidence="3 4">
    <name type="scientific">Cobetia amphilecti</name>
    <dbReference type="NCBI Taxonomy" id="1055104"/>
    <lineage>
        <taxon>Bacteria</taxon>
        <taxon>Pseudomonadati</taxon>
        <taxon>Pseudomonadota</taxon>
        <taxon>Gammaproteobacteria</taxon>
        <taxon>Oceanospirillales</taxon>
        <taxon>Halomonadaceae</taxon>
        <taxon>Cobetia</taxon>
    </lineage>
</organism>
<evidence type="ECO:0000313" key="3">
    <source>
        <dbReference type="EMBL" id="MDO6671666.1"/>
    </source>
</evidence>
<protein>
    <submittedName>
        <fullName evidence="3">DMT family transporter</fullName>
    </submittedName>
</protein>
<keyword evidence="1" id="KW-0472">Membrane</keyword>
<evidence type="ECO:0000256" key="1">
    <source>
        <dbReference type="SAM" id="Phobius"/>
    </source>
</evidence>
<dbReference type="GO" id="GO:0016020">
    <property type="term" value="C:membrane"/>
    <property type="evidence" value="ECO:0007669"/>
    <property type="project" value="InterPro"/>
</dbReference>
<feature type="transmembrane region" description="Helical" evidence="1">
    <location>
        <begin position="31"/>
        <end position="54"/>
    </location>
</feature>
<evidence type="ECO:0000259" key="2">
    <source>
        <dbReference type="Pfam" id="PF00892"/>
    </source>
</evidence>
<feature type="domain" description="EamA" evidence="2">
    <location>
        <begin position="2"/>
        <end position="134"/>
    </location>
</feature>
<dbReference type="PANTHER" id="PTHR22911">
    <property type="entry name" value="ACYL-MALONYL CONDENSING ENZYME-RELATED"/>
    <property type="match status" value="1"/>
</dbReference>
<proteinExistence type="predicted"/>
<dbReference type="PANTHER" id="PTHR22911:SF103">
    <property type="entry name" value="BLR2811 PROTEIN"/>
    <property type="match status" value="1"/>
</dbReference>
<feature type="transmembrane region" description="Helical" evidence="1">
    <location>
        <begin position="258"/>
        <end position="276"/>
    </location>
</feature>
<dbReference type="InterPro" id="IPR037185">
    <property type="entry name" value="EmrE-like"/>
</dbReference>
<dbReference type="InterPro" id="IPR000620">
    <property type="entry name" value="EamA_dom"/>
</dbReference>
<dbReference type="Pfam" id="PF00892">
    <property type="entry name" value="EamA"/>
    <property type="match status" value="2"/>
</dbReference>
<dbReference type="RefSeq" id="WP_205741713.1">
    <property type="nucleotide sequence ID" value="NZ_JAUORK010000005.1"/>
</dbReference>